<gene>
    <name evidence="2" type="ORF">POTOM_029871</name>
</gene>
<comment type="caution">
    <text evidence="2">The sequence shown here is derived from an EMBL/GenBank/DDBJ whole genome shotgun (WGS) entry which is preliminary data.</text>
</comment>
<feature type="domain" description="ArsA HSP20-like" evidence="1">
    <location>
        <begin position="189"/>
        <end position="228"/>
    </location>
</feature>
<name>A0A8X8CUD9_POPTO</name>
<organism evidence="2 3">
    <name type="scientific">Populus tomentosa</name>
    <name type="common">Chinese white poplar</name>
    <dbReference type="NCBI Taxonomy" id="118781"/>
    <lineage>
        <taxon>Eukaryota</taxon>
        <taxon>Viridiplantae</taxon>
        <taxon>Streptophyta</taxon>
        <taxon>Embryophyta</taxon>
        <taxon>Tracheophyta</taxon>
        <taxon>Spermatophyta</taxon>
        <taxon>Magnoliopsida</taxon>
        <taxon>eudicotyledons</taxon>
        <taxon>Gunneridae</taxon>
        <taxon>Pentapetalae</taxon>
        <taxon>rosids</taxon>
        <taxon>fabids</taxon>
        <taxon>Malpighiales</taxon>
        <taxon>Salicaceae</taxon>
        <taxon>Saliceae</taxon>
        <taxon>Populus</taxon>
    </lineage>
</organism>
<dbReference type="AlphaFoldDB" id="A0A8X8CUD9"/>
<dbReference type="Pfam" id="PF17886">
    <property type="entry name" value="ArsA_HSP20"/>
    <property type="match status" value="1"/>
</dbReference>
<accession>A0A8X8CUD9</accession>
<dbReference type="InterPro" id="IPR053262">
    <property type="entry name" value="ArsA_ATPase-like"/>
</dbReference>
<keyword evidence="3" id="KW-1185">Reference proteome</keyword>
<evidence type="ECO:0000313" key="3">
    <source>
        <dbReference type="Proteomes" id="UP000886885"/>
    </source>
</evidence>
<dbReference type="OrthoDB" id="1811835at2759"/>
<dbReference type="Proteomes" id="UP000886885">
    <property type="component" value="Chromosome 8A"/>
</dbReference>
<dbReference type="InterPro" id="IPR040612">
    <property type="entry name" value="ArsA_HSP20-like"/>
</dbReference>
<dbReference type="EMBL" id="JAAWWB010000015">
    <property type="protein sequence ID" value="KAG6765814.1"/>
    <property type="molecule type" value="Genomic_DNA"/>
</dbReference>
<proteinExistence type="predicted"/>
<evidence type="ECO:0000313" key="2">
    <source>
        <dbReference type="EMBL" id="KAG6765814.1"/>
    </source>
</evidence>
<dbReference type="PANTHER" id="PTHR43868:SF1">
    <property type="entry name" value="P-LOOP CONTAINING NUCLEOSIDE TRIPHOSPHATE HYDROLASES SUPERFAMILY PROTEIN"/>
    <property type="match status" value="1"/>
</dbReference>
<sequence>MASFSSSPCDSQTQILVSLFLNVVVKSRCLEEQQSTAAALSITAASLNDDDNQHSSTKLLTFLGKGGSGKTTSVFAAQLHSVHHGLEAEEERVVQFSGLRTCFVIQSQDPSAEYLLNCKTGTSPTKCNGNLSAVLLEPLGWLKQADSRLKMTQGVLEGLALSLSGSKYNLNGKMSTEMWDSLERILECRGGSELVAEAGDQRRVIYLPTKIQGKVGGAKFVDRSLVITVRRWDFNGYQLLFAFFHSCLPKIEADLL</sequence>
<protein>
    <recommendedName>
        <fullName evidence="1">ArsA HSP20-like domain-containing protein</fullName>
    </recommendedName>
</protein>
<reference evidence="2" key="1">
    <citation type="journal article" date="2020" name="bioRxiv">
        <title>Hybrid origin of Populus tomentosa Carr. identified through genome sequencing and phylogenomic analysis.</title>
        <authorList>
            <person name="An X."/>
            <person name="Gao K."/>
            <person name="Chen Z."/>
            <person name="Li J."/>
            <person name="Yang X."/>
            <person name="Yang X."/>
            <person name="Zhou J."/>
            <person name="Guo T."/>
            <person name="Zhao T."/>
            <person name="Huang S."/>
            <person name="Miao D."/>
            <person name="Khan W.U."/>
            <person name="Rao P."/>
            <person name="Ye M."/>
            <person name="Lei B."/>
            <person name="Liao W."/>
            <person name="Wang J."/>
            <person name="Ji L."/>
            <person name="Li Y."/>
            <person name="Guo B."/>
            <person name="Mustafa N.S."/>
            <person name="Li S."/>
            <person name="Yun Q."/>
            <person name="Keller S.R."/>
            <person name="Mao J."/>
            <person name="Zhang R."/>
            <person name="Strauss S.H."/>
        </authorList>
    </citation>
    <scope>NUCLEOTIDE SEQUENCE</scope>
    <source>
        <strain evidence="2">GM15</strain>
        <tissue evidence="2">Leaf</tissue>
    </source>
</reference>
<dbReference type="PANTHER" id="PTHR43868">
    <property type="entry name" value="OS02G0711200 PROTEIN"/>
    <property type="match status" value="1"/>
</dbReference>
<evidence type="ECO:0000259" key="1">
    <source>
        <dbReference type="Pfam" id="PF17886"/>
    </source>
</evidence>